<keyword evidence="7 10" id="KW-0460">Magnesium</keyword>
<dbReference type="InterPro" id="IPR027417">
    <property type="entry name" value="P-loop_NTPase"/>
</dbReference>
<feature type="binding site" evidence="10">
    <location>
        <position position="249"/>
    </location>
    <ligand>
        <name>Mg(2+)</name>
        <dbReference type="ChEBI" id="CHEBI:18420"/>
    </ligand>
</feature>
<dbReference type="SUPFAM" id="SSF52540">
    <property type="entry name" value="P-loop containing nucleoside triphosphate hydrolases"/>
    <property type="match status" value="1"/>
</dbReference>
<sequence>MNDTIVALATAHGLGAISIIRISGTQAYESALKFLKQPILKPRYAHFCKLYDRNDEFIDEAIVIYFKAPFSFTGEDVVEFQIHGGTALAQVVLEEFLNLGLRLAKGGEFSKRACLNGKMNVLKALNIQDLILAKSSQGAKIIARNLEGKLGVFLDQIRMDLVKTLAYVETSIDYADDDLPPNLLEQIQNMCLKNSKLLEDIVAISRSKKGLIDGFKIVILGKPNAGKSSILNALLNYDRAIVSDIAGTTRDRIEENLKIGTHLVKIIDTAGIRQSEDSIEQIGVQLSFKAIEDADIILAIFDASRPKDLEDEEILKLLQNCDKKIFWILNKMDLPCQFNEENLNFLNLSAKNDITLLENALINYLDHQQTYDLIATNLTLIQSCENASKAILRAKDLLNENSLELFAFEFNLAIDELAKFTKDFNRSEILDEMFGNFCLGK</sequence>
<feature type="binding site" evidence="10">
    <location>
        <begin position="268"/>
        <end position="271"/>
    </location>
    <ligand>
        <name>GTP</name>
        <dbReference type="ChEBI" id="CHEBI:37565"/>
    </ligand>
</feature>
<dbReference type="FunFam" id="3.40.50.300:FF:001376">
    <property type="entry name" value="tRNA modification GTPase MnmE"/>
    <property type="match status" value="1"/>
</dbReference>
<dbReference type="InterPro" id="IPR006073">
    <property type="entry name" value="GTP-bd"/>
</dbReference>
<feature type="binding site" evidence="10">
    <location>
        <position position="248"/>
    </location>
    <ligand>
        <name>K(+)</name>
        <dbReference type="ChEBI" id="CHEBI:29103"/>
    </ligand>
</feature>
<dbReference type="NCBIfam" id="TIGR00231">
    <property type="entry name" value="small_GTP"/>
    <property type="match status" value="1"/>
</dbReference>
<dbReference type="InterPro" id="IPR018948">
    <property type="entry name" value="GTP-bd_TrmE_N"/>
</dbReference>
<dbReference type="InterPro" id="IPR005225">
    <property type="entry name" value="Small_GTP-bd"/>
</dbReference>
<dbReference type="PANTHER" id="PTHR42714:SF2">
    <property type="entry name" value="TRNA MODIFICATION GTPASE GTPBP3, MITOCHONDRIAL"/>
    <property type="match status" value="1"/>
</dbReference>
<dbReference type="Gene3D" id="1.20.120.430">
    <property type="entry name" value="tRNA modification GTPase MnmE domain 2"/>
    <property type="match status" value="1"/>
</dbReference>
<comment type="caution">
    <text evidence="10">Lacks conserved residue(s) required for the propagation of feature annotation.</text>
</comment>
<feature type="binding site" evidence="10">
    <location>
        <begin position="224"/>
        <end position="229"/>
    </location>
    <ligand>
        <name>GTP</name>
        <dbReference type="ChEBI" id="CHEBI:37565"/>
    </ligand>
</feature>
<dbReference type="InterPro" id="IPR031168">
    <property type="entry name" value="G_TrmE"/>
</dbReference>
<feature type="binding site" evidence="10">
    <location>
        <position position="224"/>
    </location>
    <ligand>
        <name>K(+)</name>
        <dbReference type="ChEBI" id="CHEBI:29103"/>
    </ligand>
</feature>
<dbReference type="Gene3D" id="3.30.1360.120">
    <property type="entry name" value="Probable tRNA modification gtpase trme, domain 1"/>
    <property type="match status" value="1"/>
</dbReference>
<evidence type="ECO:0000256" key="10">
    <source>
        <dbReference type="HAMAP-Rule" id="MF_00379"/>
    </source>
</evidence>
<dbReference type="Pfam" id="PF01926">
    <property type="entry name" value="MMR_HSR1"/>
    <property type="match status" value="1"/>
</dbReference>
<reference evidence="13" key="1">
    <citation type="submission" date="2024-05" db="EMBL/GenBank/DDBJ databases">
        <title>Campylobacter coli isolated from environmental waters in Slovenia.</title>
        <authorList>
            <person name="Zautner A.E."/>
            <person name="Bunk B."/>
            <person name="Riedel T."/>
            <person name="Sproeer C."/>
        </authorList>
    </citation>
    <scope>NUCLEOTIDE SEQUENCE</scope>
    <source>
        <strain evidence="13">CCS1377</strain>
    </source>
</reference>
<feature type="binding site" evidence="10">
    <location>
        <position position="441"/>
    </location>
    <ligand>
        <name>(6S)-5-formyl-5,6,7,8-tetrahydrofolate</name>
        <dbReference type="ChEBI" id="CHEBI:57457"/>
    </ligand>
</feature>
<evidence type="ECO:0000256" key="5">
    <source>
        <dbReference type="ARBA" id="ARBA00022741"/>
    </source>
</evidence>
<keyword evidence="4 10" id="KW-0479">Metal-binding</keyword>
<dbReference type="Pfam" id="PF10396">
    <property type="entry name" value="TrmE_N"/>
    <property type="match status" value="1"/>
</dbReference>
<dbReference type="GO" id="GO:0030488">
    <property type="term" value="P:tRNA methylation"/>
    <property type="evidence" value="ECO:0007669"/>
    <property type="project" value="TreeGrafter"/>
</dbReference>
<dbReference type="InterPro" id="IPR027368">
    <property type="entry name" value="MnmE_dom2"/>
</dbReference>
<comment type="cofactor">
    <cofactor evidence="10">
        <name>K(+)</name>
        <dbReference type="ChEBI" id="CHEBI:29103"/>
    </cofactor>
    <text evidence="10">Binds 1 potassium ion per subunit.</text>
</comment>
<dbReference type="NCBIfam" id="TIGR00450">
    <property type="entry name" value="mnmE_trmE_thdF"/>
    <property type="match status" value="1"/>
</dbReference>
<evidence type="ECO:0000256" key="6">
    <source>
        <dbReference type="ARBA" id="ARBA00022801"/>
    </source>
</evidence>
<protein>
    <recommendedName>
        <fullName evidence="10">tRNA modification GTPase MnmE</fullName>
        <ecNumber evidence="10">3.6.-.-</ecNumber>
    </recommendedName>
</protein>
<evidence type="ECO:0000256" key="9">
    <source>
        <dbReference type="ARBA" id="ARBA00023134"/>
    </source>
</evidence>
<feature type="binding site" evidence="10">
    <location>
        <position position="79"/>
    </location>
    <ligand>
        <name>(6S)-5-formyl-5,6,7,8-tetrahydrofolate</name>
        <dbReference type="ChEBI" id="CHEBI:57457"/>
    </ligand>
</feature>
<evidence type="ECO:0000256" key="3">
    <source>
        <dbReference type="ARBA" id="ARBA00022694"/>
    </source>
</evidence>
<feature type="binding site" evidence="10">
    <location>
        <position position="245"/>
    </location>
    <ligand>
        <name>K(+)</name>
        <dbReference type="ChEBI" id="CHEBI:29103"/>
    </ligand>
</feature>
<feature type="domain" description="TrmE-type G" evidence="12">
    <location>
        <begin position="214"/>
        <end position="366"/>
    </location>
</feature>
<evidence type="ECO:0000256" key="1">
    <source>
        <dbReference type="ARBA" id="ARBA00011043"/>
    </source>
</evidence>
<comment type="similarity">
    <text evidence="1 10 11">Belongs to the TRAFAC class TrmE-Era-EngA-EngB-Septin-like GTPase superfamily. TrmE GTPase family.</text>
</comment>
<evidence type="ECO:0000256" key="7">
    <source>
        <dbReference type="ARBA" id="ARBA00022842"/>
    </source>
</evidence>
<dbReference type="InterPro" id="IPR025867">
    <property type="entry name" value="MnmE_helical"/>
</dbReference>
<keyword evidence="9 10" id="KW-0342">GTP-binding</keyword>
<evidence type="ECO:0000256" key="2">
    <source>
        <dbReference type="ARBA" id="ARBA00022490"/>
    </source>
</evidence>
<dbReference type="AlphaFoldDB" id="A0AAU7E5S1"/>
<dbReference type="PROSITE" id="PS51709">
    <property type="entry name" value="G_TRME"/>
    <property type="match status" value="1"/>
</dbReference>
<evidence type="ECO:0000259" key="12">
    <source>
        <dbReference type="PROSITE" id="PS51709"/>
    </source>
</evidence>
<evidence type="ECO:0000313" key="13">
    <source>
        <dbReference type="EMBL" id="XBJ28854.1"/>
    </source>
</evidence>
<keyword evidence="6 10" id="KW-0378">Hydrolase</keyword>
<keyword evidence="8 10" id="KW-0630">Potassium</keyword>
<gene>
    <name evidence="10 13" type="primary">mnmE</name>
    <name evidence="10" type="synonym">trmE</name>
    <name evidence="13" type="ORF">AAH949_07120</name>
</gene>
<evidence type="ECO:0000256" key="4">
    <source>
        <dbReference type="ARBA" id="ARBA00022723"/>
    </source>
</evidence>
<dbReference type="Gene3D" id="3.40.50.300">
    <property type="entry name" value="P-loop containing nucleotide triphosphate hydrolases"/>
    <property type="match status" value="1"/>
</dbReference>
<dbReference type="GO" id="GO:0005525">
    <property type="term" value="F:GTP binding"/>
    <property type="evidence" value="ECO:0007669"/>
    <property type="project" value="UniProtKB-UniRule"/>
</dbReference>
<comment type="function">
    <text evidence="10">Exhibits a very high intrinsic GTPase hydrolysis rate. Involved in the addition of a carboxymethylaminomethyl (cmnm) group at the wobble position (U34) of certain tRNAs, forming tRNA-cmnm(5)s(2)U34.</text>
</comment>
<organism evidence="13">
    <name type="scientific">Campylobacter sp. CCS1377</name>
    <dbReference type="NCBI Taxonomy" id="3158229"/>
    <lineage>
        <taxon>Bacteria</taxon>
        <taxon>Pseudomonadati</taxon>
        <taxon>Campylobacterota</taxon>
        <taxon>Epsilonproteobacteria</taxon>
        <taxon>Campylobacterales</taxon>
        <taxon>Campylobacteraceae</taxon>
        <taxon>Campylobacter</taxon>
    </lineage>
</organism>
<dbReference type="PANTHER" id="PTHR42714">
    <property type="entry name" value="TRNA MODIFICATION GTPASE GTPBP3"/>
    <property type="match status" value="1"/>
</dbReference>
<evidence type="ECO:0000256" key="8">
    <source>
        <dbReference type="ARBA" id="ARBA00022958"/>
    </source>
</evidence>
<dbReference type="HAMAP" id="MF_00379">
    <property type="entry name" value="GTPase_MnmE"/>
    <property type="match status" value="1"/>
</dbReference>
<dbReference type="CDD" id="cd04164">
    <property type="entry name" value="trmE"/>
    <property type="match status" value="1"/>
</dbReference>
<feature type="binding site" evidence="10">
    <location>
        <position position="118"/>
    </location>
    <ligand>
        <name>(6S)-5-formyl-5,6,7,8-tetrahydrofolate</name>
        <dbReference type="ChEBI" id="CHEBI:57457"/>
    </ligand>
</feature>
<dbReference type="SUPFAM" id="SSF103025">
    <property type="entry name" value="Folate-binding domain"/>
    <property type="match status" value="1"/>
</dbReference>
<comment type="subunit">
    <text evidence="10">Homodimer. Heterotetramer of two MnmE and two MnmG subunits.</text>
</comment>
<comment type="subcellular location">
    <subcellularLocation>
        <location evidence="10">Cytoplasm</location>
    </subcellularLocation>
</comment>
<dbReference type="InterPro" id="IPR004520">
    <property type="entry name" value="GTPase_MnmE"/>
</dbReference>
<dbReference type="Pfam" id="PF12631">
    <property type="entry name" value="MnmE_helical"/>
    <property type="match status" value="1"/>
</dbReference>
<dbReference type="GO" id="GO:0003924">
    <property type="term" value="F:GTPase activity"/>
    <property type="evidence" value="ECO:0007669"/>
    <property type="project" value="UniProtKB-UniRule"/>
</dbReference>
<feature type="binding site" evidence="10">
    <location>
        <position position="228"/>
    </location>
    <ligand>
        <name>Mg(2+)</name>
        <dbReference type="ChEBI" id="CHEBI:18420"/>
    </ligand>
</feature>
<name>A0AAU7E5S1_9BACT</name>
<evidence type="ECO:0000256" key="11">
    <source>
        <dbReference type="RuleBase" id="RU003313"/>
    </source>
</evidence>
<dbReference type="RefSeq" id="WP_134239072.1">
    <property type="nucleotide sequence ID" value="NZ_CP155620.1"/>
</dbReference>
<dbReference type="GO" id="GO:0046872">
    <property type="term" value="F:metal ion binding"/>
    <property type="evidence" value="ECO:0007669"/>
    <property type="project" value="UniProtKB-KW"/>
</dbReference>
<keyword evidence="5 10" id="KW-0547">Nucleotide-binding</keyword>
<dbReference type="GO" id="GO:0002098">
    <property type="term" value="P:tRNA wobble uridine modification"/>
    <property type="evidence" value="ECO:0007669"/>
    <property type="project" value="TreeGrafter"/>
</dbReference>
<feature type="binding site" evidence="10">
    <location>
        <position position="243"/>
    </location>
    <ligand>
        <name>K(+)</name>
        <dbReference type="ChEBI" id="CHEBI:29103"/>
    </ligand>
</feature>
<dbReference type="GO" id="GO:0005829">
    <property type="term" value="C:cytosol"/>
    <property type="evidence" value="ECO:0007669"/>
    <property type="project" value="TreeGrafter"/>
</dbReference>
<dbReference type="EC" id="3.6.-.-" evidence="10"/>
<proteinExistence type="inferred from homology"/>
<keyword evidence="2 10" id="KW-0963">Cytoplasm</keyword>
<feature type="binding site" evidence="10">
    <location>
        <begin position="243"/>
        <end position="249"/>
    </location>
    <ligand>
        <name>GTP</name>
        <dbReference type="ChEBI" id="CHEBI:37565"/>
    </ligand>
</feature>
<accession>A0AAU7E5S1</accession>
<keyword evidence="3 10" id="KW-0819">tRNA processing</keyword>
<dbReference type="CDD" id="cd14858">
    <property type="entry name" value="TrmE_N"/>
    <property type="match status" value="1"/>
</dbReference>
<dbReference type="EMBL" id="CP155620">
    <property type="protein sequence ID" value="XBJ28854.1"/>
    <property type="molecule type" value="Genomic_DNA"/>
</dbReference>
<dbReference type="InterPro" id="IPR027266">
    <property type="entry name" value="TrmE/GcvT-like"/>
</dbReference>
<feature type="binding site" evidence="10">
    <location>
        <position position="21"/>
    </location>
    <ligand>
        <name>(6S)-5-formyl-5,6,7,8-tetrahydrofolate</name>
        <dbReference type="ChEBI" id="CHEBI:57457"/>
    </ligand>
</feature>